<evidence type="ECO:0000313" key="2">
    <source>
        <dbReference type="WBParaSite" id="TMUE_1000005085.1"/>
    </source>
</evidence>
<dbReference type="InterPro" id="IPR012337">
    <property type="entry name" value="RNaseH-like_sf"/>
</dbReference>
<dbReference type="AlphaFoldDB" id="A0A5S6QDD1"/>
<reference evidence="2" key="1">
    <citation type="submission" date="2019-12" db="UniProtKB">
        <authorList>
            <consortium name="WormBaseParasite"/>
        </authorList>
    </citation>
    <scope>IDENTIFICATION</scope>
</reference>
<dbReference type="WBParaSite" id="TMUE_1000005085.1">
    <property type="protein sequence ID" value="TMUE_1000005085.1"/>
    <property type="gene ID" value="WBGene00289022"/>
</dbReference>
<dbReference type="SUPFAM" id="SSF53098">
    <property type="entry name" value="Ribonuclease H-like"/>
    <property type="match status" value="1"/>
</dbReference>
<protein>
    <submittedName>
        <fullName evidence="2">Integrase catalytic domain-containing protein</fullName>
    </submittedName>
</protein>
<dbReference type="PANTHER" id="PTHR47331:SF1">
    <property type="entry name" value="GAG-LIKE PROTEIN"/>
    <property type="match status" value="1"/>
</dbReference>
<dbReference type="Proteomes" id="UP000046395">
    <property type="component" value="Unassembled WGS sequence"/>
</dbReference>
<dbReference type="InterPro" id="IPR036397">
    <property type="entry name" value="RNaseH_sf"/>
</dbReference>
<sequence length="142" mass="16350">MNFVGGQPEITEGIKRLKSTKIREYMAQKGLEWQFNPPGASHFGGAWERLIRSAKRALMAINSGQRLTDESLQTVVTEVEGLTHVSRQPEDPEPLTPNHILLGRPYAMIPPGVFHPREVTSRCQWRSAQTIVDRFRRRWMRE</sequence>
<dbReference type="PANTHER" id="PTHR47331">
    <property type="entry name" value="PHD-TYPE DOMAIN-CONTAINING PROTEIN"/>
    <property type="match status" value="1"/>
</dbReference>
<dbReference type="Gene3D" id="3.30.420.10">
    <property type="entry name" value="Ribonuclease H-like superfamily/Ribonuclease H"/>
    <property type="match status" value="1"/>
</dbReference>
<accession>A0A5S6QDD1</accession>
<name>A0A5S6QDD1_TRIMR</name>
<keyword evidence="1" id="KW-1185">Reference proteome</keyword>
<dbReference type="STRING" id="70415.A0A5S6QDD1"/>
<proteinExistence type="predicted"/>
<dbReference type="GO" id="GO:0003676">
    <property type="term" value="F:nucleic acid binding"/>
    <property type="evidence" value="ECO:0007669"/>
    <property type="project" value="InterPro"/>
</dbReference>
<organism evidence="1 2">
    <name type="scientific">Trichuris muris</name>
    <name type="common">Mouse whipworm</name>
    <dbReference type="NCBI Taxonomy" id="70415"/>
    <lineage>
        <taxon>Eukaryota</taxon>
        <taxon>Metazoa</taxon>
        <taxon>Ecdysozoa</taxon>
        <taxon>Nematoda</taxon>
        <taxon>Enoplea</taxon>
        <taxon>Dorylaimia</taxon>
        <taxon>Trichinellida</taxon>
        <taxon>Trichuridae</taxon>
        <taxon>Trichuris</taxon>
    </lineage>
</organism>
<evidence type="ECO:0000313" key="1">
    <source>
        <dbReference type="Proteomes" id="UP000046395"/>
    </source>
</evidence>